<evidence type="ECO:0000256" key="1">
    <source>
        <dbReference type="ARBA" id="ARBA00004141"/>
    </source>
</evidence>
<evidence type="ECO:0000259" key="6">
    <source>
        <dbReference type="Pfam" id="PF05529"/>
    </source>
</evidence>
<evidence type="ECO:0000256" key="5">
    <source>
        <dbReference type="RuleBase" id="RU367026"/>
    </source>
</evidence>
<keyword evidence="5" id="KW-0813">Transport</keyword>
<evidence type="ECO:0000313" key="8">
    <source>
        <dbReference type="RefSeq" id="XP_030636648.1"/>
    </source>
</evidence>
<organism evidence="7 8">
    <name type="scientific">Chanos chanos</name>
    <name type="common">Milkfish</name>
    <name type="synonym">Mugil chanos</name>
    <dbReference type="NCBI Taxonomy" id="29144"/>
    <lineage>
        <taxon>Eukaryota</taxon>
        <taxon>Metazoa</taxon>
        <taxon>Chordata</taxon>
        <taxon>Craniata</taxon>
        <taxon>Vertebrata</taxon>
        <taxon>Euteleostomi</taxon>
        <taxon>Actinopterygii</taxon>
        <taxon>Neopterygii</taxon>
        <taxon>Teleostei</taxon>
        <taxon>Ostariophysi</taxon>
        <taxon>Gonorynchiformes</taxon>
        <taxon>Chanidae</taxon>
        <taxon>Chanos</taxon>
    </lineage>
</organism>
<evidence type="ECO:0000256" key="4">
    <source>
        <dbReference type="ARBA" id="ARBA00023136"/>
    </source>
</evidence>
<keyword evidence="2 5" id="KW-0812">Transmembrane</keyword>
<dbReference type="PANTHER" id="PTHR12701">
    <property type="entry name" value="BCR-ASSOCIATED PROTEIN, BAP"/>
    <property type="match status" value="1"/>
</dbReference>
<dbReference type="PANTHER" id="PTHR12701:SF5">
    <property type="entry name" value="B-CELL RECEPTOR-ASSOCIATED PROTEIN 29"/>
    <property type="match status" value="1"/>
</dbReference>
<sequence length="145" mass="17046">MTLQWTAVALFLYVEVAVILILCLPFISVKRWQNVFHWRIWNTVSPYWNKGFFAMIIILIVLFLDALREVMKYSAPAPMKDAKINPNLFDHIHMKLFRSQRNLYISGFSLFLWLVMRRIVTLINQAATAERAVAERASQQDKKTN</sequence>
<dbReference type="Proteomes" id="UP000504632">
    <property type="component" value="Chromosome 1"/>
</dbReference>
<dbReference type="InParanoid" id="A0A6J2VXJ5"/>
<keyword evidence="4 5" id="KW-0472">Membrane</keyword>
<evidence type="ECO:0000313" key="7">
    <source>
        <dbReference type="Proteomes" id="UP000504632"/>
    </source>
</evidence>
<keyword evidence="3 5" id="KW-1133">Transmembrane helix</keyword>
<feature type="transmembrane region" description="Helical" evidence="5">
    <location>
        <begin position="47"/>
        <end position="67"/>
    </location>
</feature>
<feature type="domain" description="BAP29/BAP31 transmembrane" evidence="6">
    <location>
        <begin position="1"/>
        <end position="133"/>
    </location>
</feature>
<comment type="similarity">
    <text evidence="5">Belongs to the BCAP29/BCAP31 family.</text>
</comment>
<dbReference type="GeneID" id="115817477"/>
<dbReference type="InterPro" id="IPR040463">
    <property type="entry name" value="BAP29/BAP31_N"/>
</dbReference>
<dbReference type="GO" id="GO:0005789">
    <property type="term" value="C:endoplasmic reticulum membrane"/>
    <property type="evidence" value="ECO:0007669"/>
    <property type="project" value="UniProtKB-SubCell"/>
</dbReference>
<dbReference type="AlphaFoldDB" id="A0A6J2VXJ5"/>
<dbReference type="Pfam" id="PF05529">
    <property type="entry name" value="Bap31"/>
    <property type="match status" value="1"/>
</dbReference>
<protein>
    <recommendedName>
        <fullName evidence="5">Endoplasmic reticulum transmembrane protein</fullName>
    </recommendedName>
</protein>
<evidence type="ECO:0000256" key="2">
    <source>
        <dbReference type="ARBA" id="ARBA00022692"/>
    </source>
</evidence>
<dbReference type="GO" id="GO:0006888">
    <property type="term" value="P:endoplasmic reticulum to Golgi vesicle-mediated transport"/>
    <property type="evidence" value="ECO:0007669"/>
    <property type="project" value="UniProtKB-UniRule"/>
</dbReference>
<keyword evidence="7" id="KW-1185">Reference proteome</keyword>
<dbReference type="OrthoDB" id="435607at2759"/>
<dbReference type="GO" id="GO:0070973">
    <property type="term" value="P:protein localization to endoplasmic reticulum exit site"/>
    <property type="evidence" value="ECO:0007669"/>
    <property type="project" value="UniProtKB-UniRule"/>
</dbReference>
<name>A0A6J2VXJ5_CHACN</name>
<evidence type="ECO:0000256" key="3">
    <source>
        <dbReference type="ARBA" id="ARBA00022989"/>
    </source>
</evidence>
<dbReference type="GO" id="GO:0006886">
    <property type="term" value="P:intracellular protein transport"/>
    <property type="evidence" value="ECO:0007669"/>
    <property type="project" value="UniProtKB-UniRule"/>
</dbReference>
<keyword evidence="5" id="KW-0256">Endoplasmic reticulum</keyword>
<keyword evidence="5" id="KW-0653">Protein transport</keyword>
<proteinExistence type="inferred from homology"/>
<accession>A0A6J2VXJ5</accession>
<reference evidence="8" key="1">
    <citation type="submission" date="2025-08" db="UniProtKB">
        <authorList>
            <consortium name="RefSeq"/>
        </authorList>
    </citation>
    <scope>IDENTIFICATION</scope>
</reference>
<comment type="subcellular location">
    <subcellularLocation>
        <location evidence="5">Endoplasmic reticulum membrane</location>
        <topology evidence="5">Multi-pass membrane protein</topology>
    </subcellularLocation>
    <subcellularLocation>
        <location evidence="1">Membrane</location>
        <topology evidence="1">Multi-pass membrane protein</topology>
    </subcellularLocation>
</comment>
<keyword evidence="5" id="KW-0931">ER-Golgi transport</keyword>
<comment type="function">
    <text evidence="5">May play a role in anterograde transport of membrane proteins from the endoplasmic reticulum to the Golgi.</text>
</comment>
<dbReference type="InterPro" id="IPR008417">
    <property type="entry name" value="BAP29/BAP31"/>
</dbReference>
<dbReference type="RefSeq" id="XP_030636648.1">
    <property type="nucleotide sequence ID" value="XM_030780788.1"/>
</dbReference>
<feature type="transmembrane region" description="Helical" evidence="5">
    <location>
        <begin position="7"/>
        <end position="27"/>
    </location>
</feature>
<gene>
    <name evidence="8" type="primary">LOC115817477</name>
</gene>
<comment type="caution">
    <text evidence="5">Lacks conserved residue(s) required for the propagation of feature annotation.</text>
</comment>